<organism evidence="8 9">
    <name type="scientific">Pedobacter frigiditerrae</name>
    <dbReference type="NCBI Taxonomy" id="2530452"/>
    <lineage>
        <taxon>Bacteria</taxon>
        <taxon>Pseudomonadati</taxon>
        <taxon>Bacteroidota</taxon>
        <taxon>Sphingobacteriia</taxon>
        <taxon>Sphingobacteriales</taxon>
        <taxon>Sphingobacteriaceae</taxon>
        <taxon>Pedobacter</taxon>
    </lineage>
</organism>
<dbReference type="RefSeq" id="WP_131553035.1">
    <property type="nucleotide sequence ID" value="NZ_SJSK01000002.1"/>
</dbReference>
<dbReference type="SFLD" id="SFLDG01138">
    <property type="entry name" value="C1.6.2:_Deoxy-d-mannose-octulo"/>
    <property type="match status" value="1"/>
</dbReference>
<evidence type="ECO:0000313" key="8">
    <source>
        <dbReference type="EMBL" id="TCC92094.1"/>
    </source>
</evidence>
<dbReference type="PANTHER" id="PTHR21485:SF3">
    <property type="entry name" value="N-ACYLNEURAMINATE CYTIDYLYLTRANSFERASE"/>
    <property type="match status" value="1"/>
</dbReference>
<protein>
    <submittedName>
        <fullName evidence="8">HAD-IIIA family hydrolase</fullName>
    </submittedName>
</protein>
<dbReference type="GO" id="GO:0046872">
    <property type="term" value="F:metal ion binding"/>
    <property type="evidence" value="ECO:0007669"/>
    <property type="project" value="UniProtKB-KW"/>
</dbReference>
<feature type="binding site" evidence="7">
    <location>
        <position position="108"/>
    </location>
    <ligand>
        <name>Mg(2+)</name>
        <dbReference type="ChEBI" id="CHEBI:18420"/>
    </ligand>
</feature>
<sequence length="175" mass="19247">MFLENLKNITTFIFDVDGVLTDGTVIASESGDLLRSFNIKDGYALQLALKKGYNICIISGSGGPATTKRFENLGLPDVFLKVGDKVEVFEAYLKEKSISPIQVLYMGDDMPDYYVMQLVGIATCPIDAVDEIKQISHYISPKKGGDSAVRDVIEKVLKVQQNWFDLNPSAAEASK</sequence>
<dbReference type="EMBL" id="SJSK01000002">
    <property type="protein sequence ID" value="TCC92094.1"/>
    <property type="molecule type" value="Genomic_DNA"/>
</dbReference>
<name>A0A4R0N1D9_9SPHI</name>
<dbReference type="Gene3D" id="3.40.50.1000">
    <property type="entry name" value="HAD superfamily/HAD-like"/>
    <property type="match status" value="1"/>
</dbReference>
<evidence type="ECO:0000256" key="7">
    <source>
        <dbReference type="PIRSR" id="PIRSR006118-2"/>
    </source>
</evidence>
<gene>
    <name evidence="8" type="ORF">EZ428_10200</name>
</gene>
<comment type="similarity">
    <text evidence="2">Belongs to the KdsC family.</text>
</comment>
<dbReference type="InterPro" id="IPR050793">
    <property type="entry name" value="CMP-NeuNAc_synthase"/>
</dbReference>
<dbReference type="GO" id="GO:0016788">
    <property type="term" value="F:hydrolase activity, acting on ester bonds"/>
    <property type="evidence" value="ECO:0007669"/>
    <property type="project" value="InterPro"/>
</dbReference>
<reference evidence="8 9" key="1">
    <citation type="submission" date="2019-02" db="EMBL/GenBank/DDBJ databases">
        <title>Pedobacter sp. RP-1-13 sp. nov., isolated from Arctic soil.</title>
        <authorList>
            <person name="Dahal R.H."/>
        </authorList>
    </citation>
    <scope>NUCLEOTIDE SEQUENCE [LARGE SCALE GENOMIC DNA]</scope>
    <source>
        <strain evidence="8 9">RP-1-13</strain>
    </source>
</reference>
<evidence type="ECO:0000256" key="3">
    <source>
        <dbReference type="ARBA" id="ARBA00011881"/>
    </source>
</evidence>
<dbReference type="Pfam" id="PF08282">
    <property type="entry name" value="Hydrolase_3"/>
    <property type="match status" value="1"/>
</dbReference>
<feature type="binding site" evidence="7">
    <location>
        <position position="15"/>
    </location>
    <ligand>
        <name>Mg(2+)</name>
        <dbReference type="ChEBI" id="CHEBI:18420"/>
    </ligand>
</feature>
<comment type="caution">
    <text evidence="8">The sequence shown here is derived from an EMBL/GenBank/DDBJ whole genome shotgun (WGS) entry which is preliminary data.</text>
</comment>
<dbReference type="GO" id="GO:0008781">
    <property type="term" value="F:N-acylneuraminate cytidylyltransferase activity"/>
    <property type="evidence" value="ECO:0007669"/>
    <property type="project" value="TreeGrafter"/>
</dbReference>
<feature type="binding site" evidence="7">
    <location>
        <position position="17"/>
    </location>
    <ligand>
        <name>substrate</name>
    </ligand>
</feature>
<dbReference type="AlphaFoldDB" id="A0A4R0N1D9"/>
<dbReference type="SFLD" id="SFLDS00003">
    <property type="entry name" value="Haloacid_Dehalogenase"/>
    <property type="match status" value="1"/>
</dbReference>
<dbReference type="PANTHER" id="PTHR21485">
    <property type="entry name" value="HAD SUPERFAMILY MEMBERS CMAS AND KDSC"/>
    <property type="match status" value="1"/>
</dbReference>
<comment type="subunit">
    <text evidence="3">Homotetramer.</text>
</comment>
<evidence type="ECO:0000256" key="5">
    <source>
        <dbReference type="ARBA" id="ARBA00022801"/>
    </source>
</evidence>
<dbReference type="CDD" id="cd01630">
    <property type="entry name" value="HAD_KDO-like"/>
    <property type="match status" value="1"/>
</dbReference>
<dbReference type="Proteomes" id="UP000292884">
    <property type="component" value="Unassembled WGS sequence"/>
</dbReference>
<dbReference type="InterPro" id="IPR036412">
    <property type="entry name" value="HAD-like_sf"/>
</dbReference>
<keyword evidence="9" id="KW-1185">Reference proteome</keyword>
<accession>A0A4R0N1D9</accession>
<dbReference type="SFLD" id="SFLDG01136">
    <property type="entry name" value="C1.6:_Phosphoserine_Phosphatas"/>
    <property type="match status" value="1"/>
</dbReference>
<evidence type="ECO:0000313" key="9">
    <source>
        <dbReference type="Proteomes" id="UP000292884"/>
    </source>
</evidence>
<dbReference type="NCBIfam" id="TIGR01670">
    <property type="entry name" value="KdsC-phosphatas"/>
    <property type="match status" value="1"/>
</dbReference>
<evidence type="ECO:0000256" key="4">
    <source>
        <dbReference type="ARBA" id="ARBA00022723"/>
    </source>
</evidence>
<comment type="cofactor">
    <cofactor evidence="1 7">
        <name>Mg(2+)</name>
        <dbReference type="ChEBI" id="CHEBI:18420"/>
    </cofactor>
</comment>
<dbReference type="OrthoDB" id="9805604at2"/>
<evidence type="ECO:0000256" key="2">
    <source>
        <dbReference type="ARBA" id="ARBA00005893"/>
    </source>
</evidence>
<keyword evidence="6 7" id="KW-0460">Magnesium</keyword>
<keyword evidence="4 7" id="KW-0479">Metal-binding</keyword>
<dbReference type="PIRSF" id="PIRSF006118">
    <property type="entry name" value="KDO8-P_Ptase"/>
    <property type="match status" value="1"/>
</dbReference>
<keyword evidence="5 8" id="KW-0378">Hydrolase</keyword>
<dbReference type="InterPro" id="IPR010023">
    <property type="entry name" value="KdsC_fam"/>
</dbReference>
<evidence type="ECO:0000256" key="1">
    <source>
        <dbReference type="ARBA" id="ARBA00001946"/>
    </source>
</evidence>
<dbReference type="SUPFAM" id="SSF56784">
    <property type="entry name" value="HAD-like"/>
    <property type="match status" value="1"/>
</dbReference>
<evidence type="ECO:0000256" key="6">
    <source>
        <dbReference type="ARBA" id="ARBA00022842"/>
    </source>
</evidence>
<dbReference type="InterPro" id="IPR023214">
    <property type="entry name" value="HAD_sf"/>
</dbReference>
<proteinExistence type="inferred from homology"/>